<dbReference type="KEGG" id="rcu:8259783"/>
<feature type="domain" description="J" evidence="7">
    <location>
        <begin position="113"/>
        <end position="185"/>
    </location>
</feature>
<dbReference type="PANTHER" id="PTHR14021:SF15">
    <property type="entry name" value="IRON-SULFUR CLUSTER CO-CHAPERONE PROTEIN HSCB"/>
    <property type="match status" value="1"/>
</dbReference>
<dbReference type="OMA" id="CRCIQPV"/>
<dbReference type="GO" id="GO:0051087">
    <property type="term" value="F:protein-folding chaperone binding"/>
    <property type="evidence" value="ECO:0007669"/>
    <property type="project" value="InterPro"/>
</dbReference>
<dbReference type="GO" id="GO:0001671">
    <property type="term" value="F:ATPase activator activity"/>
    <property type="evidence" value="ECO:0007669"/>
    <property type="project" value="InterPro"/>
</dbReference>
<evidence type="ECO:0000313" key="9">
    <source>
        <dbReference type="Proteomes" id="UP000008311"/>
    </source>
</evidence>
<dbReference type="GO" id="GO:0005739">
    <property type="term" value="C:mitochondrion"/>
    <property type="evidence" value="ECO:0007669"/>
    <property type="project" value="UniProtKB-SubCell"/>
</dbReference>
<evidence type="ECO:0000256" key="6">
    <source>
        <dbReference type="ARBA" id="ARBA00023186"/>
    </source>
</evidence>
<dbReference type="FunCoup" id="B9SDL9">
    <property type="interactions" value="1751"/>
</dbReference>
<keyword evidence="5" id="KW-0496">Mitochondrion</keyword>
<dbReference type="InterPro" id="IPR036386">
    <property type="entry name" value="HscB_C_sf"/>
</dbReference>
<keyword evidence="4" id="KW-0963">Cytoplasm</keyword>
<dbReference type="CDD" id="cd06257">
    <property type="entry name" value="DnaJ"/>
    <property type="match status" value="1"/>
</dbReference>
<dbReference type="GO" id="GO:0051259">
    <property type="term" value="P:protein complex oligomerization"/>
    <property type="evidence" value="ECO:0007669"/>
    <property type="project" value="InterPro"/>
</dbReference>
<dbReference type="Pfam" id="PF07743">
    <property type="entry name" value="HSCB_C"/>
    <property type="match status" value="1"/>
</dbReference>
<keyword evidence="6" id="KW-0143">Chaperone</keyword>
<evidence type="ECO:0000256" key="2">
    <source>
        <dbReference type="ARBA" id="ARBA00004496"/>
    </source>
</evidence>
<keyword evidence="9" id="KW-1185">Reference proteome</keyword>
<dbReference type="FunFam" id="1.10.287.110:FF:000082">
    <property type="entry name" value="Iron-sulfur cluster co-chaperone protein HscB, mitochondrial"/>
    <property type="match status" value="1"/>
</dbReference>
<evidence type="ECO:0000256" key="3">
    <source>
        <dbReference type="ARBA" id="ARBA00010476"/>
    </source>
</evidence>
<dbReference type="PROSITE" id="PS50076">
    <property type="entry name" value="DNAJ_2"/>
    <property type="match status" value="1"/>
</dbReference>
<dbReference type="InterPro" id="IPR001623">
    <property type="entry name" value="DnaJ_domain"/>
</dbReference>
<dbReference type="SUPFAM" id="SSF47144">
    <property type="entry name" value="HSC20 (HSCB), C-terminal oligomerisation domain"/>
    <property type="match status" value="1"/>
</dbReference>
<dbReference type="PANTHER" id="PTHR14021">
    <property type="entry name" value="IRON-SULFUR CLUSTER CO-CHAPERONE PROTEIN HSCB"/>
    <property type="match status" value="1"/>
</dbReference>
<dbReference type="EMBL" id="EQ973928">
    <property type="protein sequence ID" value="EEF38298.1"/>
    <property type="molecule type" value="Genomic_DNA"/>
</dbReference>
<dbReference type="NCBIfam" id="TIGR00714">
    <property type="entry name" value="hscB"/>
    <property type="match status" value="1"/>
</dbReference>
<dbReference type="FunFam" id="1.20.1280.20:FF:000002">
    <property type="entry name" value="HscB mitochondrial iron-sulfur cluster co-chaperone"/>
    <property type="match status" value="1"/>
</dbReference>
<dbReference type="Gene3D" id="1.20.1280.20">
    <property type="entry name" value="HscB, C-terminal domain"/>
    <property type="match status" value="1"/>
</dbReference>
<comment type="similarity">
    <text evidence="3">Belongs to the HscB family.</text>
</comment>
<sequence length="272" mass="31586">MLRKKQLWAPLSTNFGRRAFPSTSRRFTLDPSLSTPPIYSSSSNVAPSRFPFTTTNHYHLFLDNHLKYFWNSFCSATSGAATCWNCNAHQPQQSLFLVCQSCRTIQPVDQSINYFEIFGLEKTYEIKDENLDRKYKDWQKQLHPDLVHSKSQKEREFAAEQSARVTDAYRTLSDPRLRAIYILNLEGVDVNEEETISETQLLAEIMEIREAVEEAPDSKALTGIQSLIKENLLQWSNSFGNAFQSRKFEDAIACIRRMTYYDRVNEEIVKRL</sequence>
<evidence type="ECO:0000256" key="5">
    <source>
        <dbReference type="ARBA" id="ARBA00023128"/>
    </source>
</evidence>
<dbReference type="InParanoid" id="B9SDL9"/>
<evidence type="ECO:0000256" key="1">
    <source>
        <dbReference type="ARBA" id="ARBA00004173"/>
    </source>
</evidence>
<evidence type="ECO:0000256" key="4">
    <source>
        <dbReference type="ARBA" id="ARBA00022490"/>
    </source>
</evidence>
<dbReference type="AlphaFoldDB" id="B9SDL9"/>
<reference evidence="9" key="1">
    <citation type="journal article" date="2010" name="Nat. Biotechnol.">
        <title>Draft genome sequence of the oilseed species Ricinus communis.</title>
        <authorList>
            <person name="Chan A.P."/>
            <person name="Crabtree J."/>
            <person name="Zhao Q."/>
            <person name="Lorenzi H."/>
            <person name="Orvis J."/>
            <person name="Puiu D."/>
            <person name="Melake-Berhan A."/>
            <person name="Jones K.M."/>
            <person name="Redman J."/>
            <person name="Chen G."/>
            <person name="Cahoon E.B."/>
            <person name="Gedil M."/>
            <person name="Stanke M."/>
            <person name="Haas B.J."/>
            <person name="Wortman J.R."/>
            <person name="Fraser-Liggett C.M."/>
            <person name="Ravel J."/>
            <person name="Rabinowicz P.D."/>
        </authorList>
    </citation>
    <scope>NUCLEOTIDE SEQUENCE [LARGE SCALE GENOMIC DNA]</scope>
    <source>
        <strain evidence="9">cv. Hale</strain>
    </source>
</reference>
<comment type="subcellular location">
    <subcellularLocation>
        <location evidence="2">Cytoplasm</location>
    </subcellularLocation>
    <subcellularLocation>
        <location evidence="1">Mitochondrion</location>
    </subcellularLocation>
</comment>
<organism evidence="8 9">
    <name type="scientific">Ricinus communis</name>
    <name type="common">Castor bean</name>
    <dbReference type="NCBI Taxonomy" id="3988"/>
    <lineage>
        <taxon>Eukaryota</taxon>
        <taxon>Viridiplantae</taxon>
        <taxon>Streptophyta</taxon>
        <taxon>Embryophyta</taxon>
        <taxon>Tracheophyta</taxon>
        <taxon>Spermatophyta</taxon>
        <taxon>Magnoliopsida</taxon>
        <taxon>eudicotyledons</taxon>
        <taxon>Gunneridae</taxon>
        <taxon>Pentapetalae</taxon>
        <taxon>rosids</taxon>
        <taxon>fabids</taxon>
        <taxon>Malpighiales</taxon>
        <taxon>Euphorbiaceae</taxon>
        <taxon>Acalyphoideae</taxon>
        <taxon>Acalypheae</taxon>
        <taxon>Ricinus</taxon>
    </lineage>
</organism>
<accession>B9SDL9</accession>
<dbReference type="OrthoDB" id="448954at2759"/>
<dbReference type="eggNOG" id="KOG3192">
    <property type="taxonomic scope" value="Eukaryota"/>
</dbReference>
<dbReference type="GO" id="GO:0044571">
    <property type="term" value="P:[2Fe-2S] cluster assembly"/>
    <property type="evidence" value="ECO:0000318"/>
    <property type="project" value="GO_Central"/>
</dbReference>
<dbReference type="InterPro" id="IPR004640">
    <property type="entry name" value="HscB"/>
</dbReference>
<evidence type="ECO:0000313" key="8">
    <source>
        <dbReference type="EMBL" id="EEF38298.1"/>
    </source>
</evidence>
<dbReference type="Gene3D" id="1.10.287.110">
    <property type="entry name" value="DnaJ domain"/>
    <property type="match status" value="1"/>
</dbReference>
<protein>
    <submittedName>
        <fullName evidence="8">Co-chaperone protein HscB, mitochondrial, putative</fullName>
    </submittedName>
</protein>
<name>B9SDL9_RICCO</name>
<evidence type="ECO:0000259" key="7">
    <source>
        <dbReference type="PROSITE" id="PS50076"/>
    </source>
</evidence>
<dbReference type="InterPro" id="IPR036869">
    <property type="entry name" value="J_dom_sf"/>
</dbReference>
<dbReference type="Pfam" id="PF00226">
    <property type="entry name" value="DnaJ"/>
    <property type="match status" value="1"/>
</dbReference>
<proteinExistence type="inferred from homology"/>
<dbReference type="SMART" id="SM00271">
    <property type="entry name" value="DnaJ"/>
    <property type="match status" value="1"/>
</dbReference>
<dbReference type="SUPFAM" id="SSF46565">
    <property type="entry name" value="Chaperone J-domain"/>
    <property type="match status" value="1"/>
</dbReference>
<dbReference type="STRING" id="3988.B9SDL9"/>
<dbReference type="Proteomes" id="UP000008311">
    <property type="component" value="Unassembled WGS sequence"/>
</dbReference>
<gene>
    <name evidence="8" type="ORF">RCOM_0422040</name>
</gene>
<dbReference type="InterPro" id="IPR009073">
    <property type="entry name" value="HscB_oligo_C"/>
</dbReference>